<feature type="compositionally biased region" description="Acidic residues" evidence="1">
    <location>
        <begin position="416"/>
        <end position="432"/>
    </location>
</feature>
<feature type="region of interest" description="Disordered" evidence="1">
    <location>
        <begin position="335"/>
        <end position="432"/>
    </location>
</feature>
<feature type="compositionally biased region" description="Low complexity" evidence="1">
    <location>
        <begin position="353"/>
        <end position="388"/>
    </location>
</feature>
<feature type="compositionally biased region" description="Low complexity" evidence="1">
    <location>
        <begin position="221"/>
        <end position="234"/>
    </location>
</feature>
<feature type="compositionally biased region" description="Polar residues" evidence="1">
    <location>
        <begin position="182"/>
        <end position="192"/>
    </location>
</feature>
<reference evidence="2 3" key="1">
    <citation type="submission" date="2016-06" db="EMBL/GenBank/DDBJ databases">
        <title>Evolution of pathogenesis and genome organization in the Tremellales.</title>
        <authorList>
            <person name="Cuomo C."/>
            <person name="Litvintseva A."/>
            <person name="Heitman J."/>
            <person name="Chen Y."/>
            <person name="Sun S."/>
            <person name="Springer D."/>
            <person name="Dromer F."/>
            <person name="Young S."/>
            <person name="Zeng Q."/>
            <person name="Chapman S."/>
            <person name="Gujja S."/>
            <person name="Saif S."/>
            <person name="Birren B."/>
        </authorList>
    </citation>
    <scope>NUCLEOTIDE SEQUENCE [LARGE SCALE GENOMIC DNA]</scope>
    <source>
        <strain evidence="2 3">CBS 6039</strain>
    </source>
</reference>
<evidence type="ECO:0000313" key="3">
    <source>
        <dbReference type="Proteomes" id="UP000094065"/>
    </source>
</evidence>
<feature type="compositionally biased region" description="Acidic residues" evidence="1">
    <location>
        <begin position="193"/>
        <end position="202"/>
    </location>
</feature>
<dbReference type="Proteomes" id="UP000094065">
    <property type="component" value="Unassembled WGS sequence"/>
</dbReference>
<dbReference type="GeneID" id="30158212"/>
<dbReference type="AlphaFoldDB" id="A0A1E3HDV4"/>
<feature type="compositionally biased region" description="Acidic residues" evidence="1">
    <location>
        <begin position="104"/>
        <end position="121"/>
    </location>
</feature>
<dbReference type="RefSeq" id="XP_018990311.1">
    <property type="nucleotide sequence ID" value="XM_019141504.1"/>
</dbReference>
<organism evidence="2 3">
    <name type="scientific">Cryptococcus amylolentus CBS 6039</name>
    <dbReference type="NCBI Taxonomy" id="1295533"/>
    <lineage>
        <taxon>Eukaryota</taxon>
        <taxon>Fungi</taxon>
        <taxon>Dikarya</taxon>
        <taxon>Basidiomycota</taxon>
        <taxon>Agaricomycotina</taxon>
        <taxon>Tremellomycetes</taxon>
        <taxon>Tremellales</taxon>
        <taxon>Cryptococcaceae</taxon>
        <taxon>Cryptococcus</taxon>
    </lineage>
</organism>
<feature type="region of interest" description="Disordered" evidence="1">
    <location>
        <begin position="15"/>
        <end position="236"/>
    </location>
</feature>
<accession>A0A1E3HDV4</accession>
<evidence type="ECO:0000256" key="1">
    <source>
        <dbReference type="SAM" id="MobiDB-lite"/>
    </source>
</evidence>
<sequence>MMGVMGDIAALWQQEQAERAHKTSHPSRTQVGPDSDKFYYDLPQPSVSTQYNEEEDARERERGFRKARTLKPGESILEQAELGLEDDSVAWHLQSSSPARGGDSDDEMSDLDTEGEEEEDDYHAAASGLPFVRESAPPPPSSPRPAHSIIFDTPSPGISSLGDAPVLVQRLIRRKGPPGPSPLSQSHLPQQESESDAEDEGERNDVRPSRYHVAEIPPYRPSSSLPPSLASHLLTRPDPHSRFPVFPTNLLPAADILPGSTVVAGARPDLGFGALNVPCESARPVEGEGSSSVPSLSDGSLILTPFPPAPDQPSLPTSGCRIRARPAALNLDHAALREQGPSTPLRTSFRGGLSPSSSSALPVAPVEPTVPVSRSPPSESSTSGPSVIPRKRPSPTTLRHRRGSKRKGKGKARAESEEEEFSESGDEDSDMPDVLEDHVHRVRFSPHPPTIAKPSLPIRREQWMINIQAWTFRRDRQRQRGAARRKADEERLARGGSEDREGRAWIDKRDCEEEAREEVSGYTSEGEMHDRLPRVVRGIFEVTSPSEEQHSDDGGAMSLL</sequence>
<feature type="compositionally biased region" description="Basic residues" evidence="1">
    <location>
        <begin position="475"/>
        <end position="484"/>
    </location>
</feature>
<feature type="region of interest" description="Disordered" evidence="1">
    <location>
        <begin position="475"/>
        <end position="502"/>
    </location>
</feature>
<dbReference type="EMBL" id="AWGJ01000011">
    <property type="protein sequence ID" value="ODN74530.1"/>
    <property type="molecule type" value="Genomic_DNA"/>
</dbReference>
<proteinExistence type="predicted"/>
<evidence type="ECO:0000313" key="2">
    <source>
        <dbReference type="EMBL" id="ODN74530.1"/>
    </source>
</evidence>
<feature type="region of interest" description="Disordered" evidence="1">
    <location>
        <begin position="541"/>
        <end position="560"/>
    </location>
</feature>
<comment type="caution">
    <text evidence="2">The sequence shown here is derived from an EMBL/GenBank/DDBJ whole genome shotgun (WGS) entry which is preliminary data.</text>
</comment>
<name>A0A1E3HDV4_9TREE</name>
<protein>
    <submittedName>
        <fullName evidence="2">Uncharacterized protein</fullName>
    </submittedName>
</protein>
<feature type="compositionally biased region" description="Basic and acidic residues" evidence="1">
    <location>
        <begin position="485"/>
        <end position="502"/>
    </location>
</feature>
<keyword evidence="3" id="KW-1185">Reference proteome</keyword>
<feature type="compositionally biased region" description="Basic residues" evidence="1">
    <location>
        <begin position="389"/>
        <end position="411"/>
    </location>
</feature>
<gene>
    <name evidence="2" type="ORF">L202_06903</name>
</gene>